<comment type="caution">
    <text evidence="5">The sequence shown here is derived from an EMBL/GenBank/DDBJ whole genome shotgun (WGS) entry which is preliminary data.</text>
</comment>
<dbReference type="Proteomes" id="UP001153069">
    <property type="component" value="Unassembled WGS sequence"/>
</dbReference>
<dbReference type="Pfam" id="PF03403">
    <property type="entry name" value="PAF-AH_p_II"/>
    <property type="match status" value="2"/>
</dbReference>
<evidence type="ECO:0000256" key="1">
    <source>
        <dbReference type="ARBA" id="ARBA00013201"/>
    </source>
</evidence>
<dbReference type="OrthoDB" id="2363873at2759"/>
<evidence type="ECO:0000256" key="3">
    <source>
        <dbReference type="ARBA" id="ARBA00022963"/>
    </source>
</evidence>
<keyword evidence="2" id="KW-0378">Hydrolase</keyword>
<dbReference type="InterPro" id="IPR029058">
    <property type="entry name" value="AB_hydrolase_fold"/>
</dbReference>
<sequence>MLEILPNLDGLITGDAEAVGVRYIPPTRSHPPLRLFYPAKQPDTKQPCVRWFQDTPSAGMFLCGYLHVIGIKHGTWAFAILSRFLRLVAYCLPLQYRSLPDTYAGIDMVTTENNPTKLPIVVFSHGLTGTTQENSLLCAAWARQGYMVAAVHHADGSSACVPQADGSTLWYQHGPSYKNYDATFRPKQIDKRARDMNEAVDYLRQTYPDQCDFDKIVAAGFSYGAATAAFVAVQDDSPFQAGLILLDGWFYLDISESAGIEFEFPALAFERLDKIHSIPTIIINSAVFEGYPKLNKATNRLAGNVHERHIIPGTQHNNFCELCFWLPSSLMTFATILGGPVDIGAIGAGNPKEIYQDIIGRTSQFLREAFK</sequence>
<name>A0A9N8DNT1_9STRA</name>
<keyword evidence="6" id="KW-1185">Reference proteome</keyword>
<reference evidence="5" key="1">
    <citation type="submission" date="2020-06" db="EMBL/GenBank/DDBJ databases">
        <authorList>
            <consortium name="Plant Systems Biology data submission"/>
        </authorList>
    </citation>
    <scope>NUCLEOTIDE SEQUENCE</scope>
    <source>
        <strain evidence="5">D6</strain>
    </source>
</reference>
<evidence type="ECO:0000313" key="5">
    <source>
        <dbReference type="EMBL" id="CAB9506388.1"/>
    </source>
</evidence>
<dbReference type="SUPFAM" id="SSF53474">
    <property type="entry name" value="alpha/beta-Hydrolases"/>
    <property type="match status" value="1"/>
</dbReference>
<dbReference type="GO" id="GO:0016042">
    <property type="term" value="P:lipid catabolic process"/>
    <property type="evidence" value="ECO:0007669"/>
    <property type="project" value="UniProtKB-KW"/>
</dbReference>
<dbReference type="EC" id="3.1.1.47" evidence="1"/>
<evidence type="ECO:0000313" key="6">
    <source>
        <dbReference type="Proteomes" id="UP001153069"/>
    </source>
</evidence>
<dbReference type="Gene3D" id="3.40.50.1820">
    <property type="entry name" value="alpha/beta hydrolase"/>
    <property type="match status" value="1"/>
</dbReference>
<protein>
    <recommendedName>
        <fullName evidence="1">1-alkyl-2-acetylglycerophosphocholine esterase</fullName>
        <ecNumber evidence="1">3.1.1.47</ecNumber>
    </recommendedName>
</protein>
<dbReference type="PANTHER" id="PTHR10272">
    <property type="entry name" value="PLATELET-ACTIVATING FACTOR ACETYLHYDROLASE"/>
    <property type="match status" value="1"/>
</dbReference>
<proteinExistence type="predicted"/>
<accession>A0A9N8DNT1</accession>
<dbReference type="PANTHER" id="PTHR10272:SF0">
    <property type="entry name" value="PLATELET-ACTIVATING FACTOR ACETYLHYDROLASE"/>
    <property type="match status" value="1"/>
</dbReference>
<organism evidence="5 6">
    <name type="scientific">Seminavis robusta</name>
    <dbReference type="NCBI Taxonomy" id="568900"/>
    <lineage>
        <taxon>Eukaryota</taxon>
        <taxon>Sar</taxon>
        <taxon>Stramenopiles</taxon>
        <taxon>Ochrophyta</taxon>
        <taxon>Bacillariophyta</taxon>
        <taxon>Bacillariophyceae</taxon>
        <taxon>Bacillariophycidae</taxon>
        <taxon>Naviculales</taxon>
        <taxon>Naviculaceae</taxon>
        <taxon>Seminavis</taxon>
    </lineage>
</organism>
<dbReference type="AlphaFoldDB" id="A0A9N8DNT1"/>
<keyword evidence="4" id="KW-0443">Lipid metabolism</keyword>
<dbReference type="EMBL" id="CAICTM010000264">
    <property type="protein sequence ID" value="CAB9506388.1"/>
    <property type="molecule type" value="Genomic_DNA"/>
</dbReference>
<keyword evidence="3" id="KW-0442">Lipid degradation</keyword>
<gene>
    <name evidence="5" type="ORF">SEMRO_265_G102820.1</name>
</gene>
<dbReference type="GO" id="GO:0003847">
    <property type="term" value="F:1-alkyl-2-acetylglycerophosphocholine esterase activity"/>
    <property type="evidence" value="ECO:0007669"/>
    <property type="project" value="UniProtKB-EC"/>
</dbReference>
<evidence type="ECO:0000256" key="4">
    <source>
        <dbReference type="ARBA" id="ARBA00023098"/>
    </source>
</evidence>
<evidence type="ECO:0000256" key="2">
    <source>
        <dbReference type="ARBA" id="ARBA00022801"/>
    </source>
</evidence>